<evidence type="ECO:0000313" key="5">
    <source>
        <dbReference type="Proteomes" id="UP000192342"/>
    </source>
</evidence>
<dbReference type="InterPro" id="IPR041614">
    <property type="entry name" value="DprA_WH"/>
</dbReference>
<evidence type="ECO:0000259" key="3">
    <source>
        <dbReference type="Pfam" id="PF17782"/>
    </source>
</evidence>
<sequence length="322" mass="34758">MRLKAETLDYWRAPDPAPLRHAQSWLDQPGHQLILDADPRYPARLRDLNDAPPALFYLGDPDLFNVPQLAMVGSRNPTPAGLRHARQFAQHLAGQGLGITSGLALGVDAAAHQGALEAQGMTLAITGTGLDRVYPASNQALAERIRDHGLIISEFPPGTPARRDHFPRRNRLIAALSLGTLVIEAALRSGSLITARLAGELGREVFAMPGSVDNPLARGCHRLIRQGAKLVETADDILEELGPLLDNVSKVPSSSPREAPPDVHDKDYQHLLKHLDNAPRSIDELVEHTGLAVDAVSSMLLILELRGDVAMAPGGGYQKCRP</sequence>
<dbReference type="InterPro" id="IPR036388">
    <property type="entry name" value="WH-like_DNA-bd_sf"/>
</dbReference>
<feature type="domain" description="DprA winged helix" evidence="3">
    <location>
        <begin position="256"/>
        <end position="315"/>
    </location>
</feature>
<dbReference type="Gene3D" id="1.10.10.10">
    <property type="entry name" value="Winged helix-like DNA-binding domain superfamily/Winged helix DNA-binding domain"/>
    <property type="match status" value="1"/>
</dbReference>
<reference evidence="4 5" key="1">
    <citation type="submission" date="2013-04" db="EMBL/GenBank/DDBJ databases">
        <title>Oceanococcus atlanticus 22II-S10r2 Genome Sequencing.</title>
        <authorList>
            <person name="Lai Q."/>
            <person name="Li G."/>
            <person name="Shao Z."/>
        </authorList>
    </citation>
    <scope>NUCLEOTIDE SEQUENCE [LARGE SCALE GENOMIC DNA]</scope>
    <source>
        <strain evidence="4 5">22II-S10r2</strain>
    </source>
</reference>
<dbReference type="Pfam" id="PF17782">
    <property type="entry name" value="WHD_DprA"/>
    <property type="match status" value="1"/>
</dbReference>
<dbReference type="Pfam" id="PF02481">
    <property type="entry name" value="DNA_processg_A"/>
    <property type="match status" value="1"/>
</dbReference>
<name>A0A1Y1SAX2_9GAMM</name>
<organism evidence="4 5">
    <name type="scientific">Oceanococcus atlanticus</name>
    <dbReference type="NCBI Taxonomy" id="1317117"/>
    <lineage>
        <taxon>Bacteria</taxon>
        <taxon>Pseudomonadati</taxon>
        <taxon>Pseudomonadota</taxon>
        <taxon>Gammaproteobacteria</taxon>
        <taxon>Chromatiales</taxon>
        <taxon>Oceanococcaceae</taxon>
        <taxon>Oceanococcus</taxon>
    </lineage>
</organism>
<protein>
    <submittedName>
        <fullName evidence="4">DNA protecting protein DprA</fullName>
    </submittedName>
</protein>
<dbReference type="InterPro" id="IPR057666">
    <property type="entry name" value="DrpA_SLOG"/>
</dbReference>
<dbReference type="Gene3D" id="3.40.50.450">
    <property type="match status" value="1"/>
</dbReference>
<dbReference type="EMBL" id="AQQV01000004">
    <property type="protein sequence ID" value="ORE85501.1"/>
    <property type="molecule type" value="Genomic_DNA"/>
</dbReference>
<evidence type="ECO:0000313" key="4">
    <source>
        <dbReference type="EMBL" id="ORE85501.1"/>
    </source>
</evidence>
<dbReference type="AlphaFoldDB" id="A0A1Y1SAX2"/>
<comment type="similarity">
    <text evidence="1">Belongs to the DprA/Smf family.</text>
</comment>
<evidence type="ECO:0000256" key="1">
    <source>
        <dbReference type="ARBA" id="ARBA00006525"/>
    </source>
</evidence>
<dbReference type="PANTHER" id="PTHR43022">
    <property type="entry name" value="PROTEIN SMF"/>
    <property type="match status" value="1"/>
</dbReference>
<dbReference type="PANTHER" id="PTHR43022:SF1">
    <property type="entry name" value="PROTEIN SMF"/>
    <property type="match status" value="1"/>
</dbReference>
<dbReference type="NCBIfam" id="TIGR00732">
    <property type="entry name" value="dprA"/>
    <property type="match status" value="1"/>
</dbReference>
<evidence type="ECO:0000259" key="2">
    <source>
        <dbReference type="Pfam" id="PF02481"/>
    </source>
</evidence>
<keyword evidence="5" id="KW-1185">Reference proteome</keyword>
<proteinExistence type="inferred from homology"/>
<dbReference type="InterPro" id="IPR003488">
    <property type="entry name" value="DprA"/>
</dbReference>
<feature type="domain" description="Smf/DprA SLOG" evidence="2">
    <location>
        <begin position="33"/>
        <end position="241"/>
    </location>
</feature>
<gene>
    <name evidence="4" type="ORF">ATO7_14803</name>
</gene>
<accession>A0A1Y1SAX2</accession>
<dbReference type="SUPFAM" id="SSF102405">
    <property type="entry name" value="MCP/YpsA-like"/>
    <property type="match status" value="1"/>
</dbReference>
<dbReference type="Proteomes" id="UP000192342">
    <property type="component" value="Unassembled WGS sequence"/>
</dbReference>
<dbReference type="STRING" id="1317117.ATO7_14803"/>
<comment type="caution">
    <text evidence="4">The sequence shown here is derived from an EMBL/GenBank/DDBJ whole genome shotgun (WGS) entry which is preliminary data.</text>
</comment>
<dbReference type="GO" id="GO:0009294">
    <property type="term" value="P:DNA-mediated transformation"/>
    <property type="evidence" value="ECO:0007669"/>
    <property type="project" value="InterPro"/>
</dbReference>